<keyword evidence="6" id="KW-1185">Reference proteome</keyword>
<dbReference type="Pfam" id="PF08659">
    <property type="entry name" value="KR"/>
    <property type="match status" value="1"/>
</dbReference>
<dbReference type="InterPro" id="IPR057326">
    <property type="entry name" value="KR_dom"/>
</dbReference>
<dbReference type="SUPFAM" id="SSF51735">
    <property type="entry name" value="NAD(P)-binding Rossmann-fold domains"/>
    <property type="match status" value="2"/>
</dbReference>
<feature type="region of interest" description="Disordered" evidence="3">
    <location>
        <begin position="1"/>
        <end position="42"/>
    </location>
</feature>
<feature type="domain" description="Ketoreductase" evidence="4">
    <location>
        <begin position="219"/>
        <end position="444"/>
    </location>
</feature>
<dbReference type="InterPro" id="IPR036291">
    <property type="entry name" value="NAD(P)-bd_dom_sf"/>
</dbReference>
<evidence type="ECO:0000256" key="2">
    <source>
        <dbReference type="ARBA" id="ARBA00023268"/>
    </source>
</evidence>
<sequence length="497" mass="50180">MPDPGPVTDLSGERFVLLGDGDGEGDGQGHGGGDGDGGGGGHGGVVAEVAARLAQCGAETVIRPAGHLLDPADGPVAGVVYLGALPGQDRPLLPDAFPALRAALACGPRLLLAVRAADGAGALRSAGLDGLMRSVAREYPDLLARVLAVTGTGPAAVADAVLAELRAPQPAPVVLRTAAGQRRGLDLVPAPLGPLGSTGAGPAGDGAAEAAALGLDPESVVLLVGGARGITARFATTLAGASRCRIELLGRTPAPPEPEAPHTAAARTPVELRAALATGPGAAQPAEINRAAERILAQREITATLAELAALGSPARYRSVDFRERDAVLQAVKEIHADHGRLDGVVFAAGVIEDRLITEKTPESFRRVYGTKTAGAGALFAALDELPAAPAFTVLFGSIAAVLGNRGQADYAAANDALEAIGADWATRTGRRALTVHWGPWAAAGGHPGMVGPELGREYARRGVALIDPEEGTAALLRELAWGDPATRAVVYTASGW</sequence>
<evidence type="ECO:0000313" key="5">
    <source>
        <dbReference type="EMBL" id="MBB5926206.1"/>
    </source>
</evidence>
<dbReference type="AlphaFoldDB" id="A0A7W9UPS5"/>
<dbReference type="InterPro" id="IPR013968">
    <property type="entry name" value="PKS_KR"/>
</dbReference>
<dbReference type="GO" id="GO:0006633">
    <property type="term" value="P:fatty acid biosynthetic process"/>
    <property type="evidence" value="ECO:0007669"/>
    <property type="project" value="TreeGrafter"/>
</dbReference>
<keyword evidence="1" id="KW-0808">Transferase</keyword>
<keyword evidence="2" id="KW-0511">Multifunctional enzyme</keyword>
<reference evidence="5 6" key="1">
    <citation type="submission" date="2020-08" db="EMBL/GenBank/DDBJ databases">
        <title>Genomic Encyclopedia of Type Strains, Phase III (KMG-III): the genomes of soil and plant-associated and newly described type strains.</title>
        <authorList>
            <person name="Whitman W."/>
        </authorList>
    </citation>
    <scope>NUCLEOTIDE SEQUENCE [LARGE SCALE GENOMIC DNA]</scope>
    <source>
        <strain evidence="5 6">CECT 3313</strain>
    </source>
</reference>
<dbReference type="PANTHER" id="PTHR43775:SF51">
    <property type="entry name" value="INACTIVE PHENOLPHTHIOCEROL SYNTHESIS POLYKETIDE SYNTHASE TYPE I PKS1-RELATED"/>
    <property type="match status" value="1"/>
</dbReference>
<dbReference type="Proteomes" id="UP000585836">
    <property type="component" value="Unassembled WGS sequence"/>
</dbReference>
<evidence type="ECO:0000256" key="3">
    <source>
        <dbReference type="SAM" id="MobiDB-lite"/>
    </source>
</evidence>
<evidence type="ECO:0000313" key="6">
    <source>
        <dbReference type="Proteomes" id="UP000585836"/>
    </source>
</evidence>
<protein>
    <recommendedName>
        <fullName evidence="4">Ketoreductase domain-containing protein</fullName>
    </recommendedName>
</protein>
<dbReference type="SMART" id="SM00822">
    <property type="entry name" value="PKS_KR"/>
    <property type="match status" value="1"/>
</dbReference>
<proteinExistence type="predicted"/>
<evidence type="ECO:0000256" key="1">
    <source>
        <dbReference type="ARBA" id="ARBA00022679"/>
    </source>
</evidence>
<name>A0A7W9UPS5_9ACTN</name>
<dbReference type="Gene3D" id="3.40.50.720">
    <property type="entry name" value="NAD(P)-binding Rossmann-like Domain"/>
    <property type="match status" value="1"/>
</dbReference>
<dbReference type="EMBL" id="JACHJK010000002">
    <property type="protein sequence ID" value="MBB5926206.1"/>
    <property type="molecule type" value="Genomic_DNA"/>
</dbReference>
<evidence type="ECO:0000259" key="4">
    <source>
        <dbReference type="SMART" id="SM00822"/>
    </source>
</evidence>
<dbReference type="PANTHER" id="PTHR43775">
    <property type="entry name" value="FATTY ACID SYNTHASE"/>
    <property type="match status" value="1"/>
</dbReference>
<accession>A0A7W9UPS5</accession>
<organism evidence="5 6">
    <name type="scientific">Streptomyces echinatus</name>
    <dbReference type="NCBI Taxonomy" id="67293"/>
    <lineage>
        <taxon>Bacteria</taxon>
        <taxon>Bacillati</taxon>
        <taxon>Actinomycetota</taxon>
        <taxon>Actinomycetes</taxon>
        <taxon>Kitasatosporales</taxon>
        <taxon>Streptomycetaceae</taxon>
        <taxon>Streptomyces</taxon>
    </lineage>
</organism>
<comment type="caution">
    <text evidence="5">The sequence shown here is derived from an EMBL/GenBank/DDBJ whole genome shotgun (WGS) entry which is preliminary data.</text>
</comment>
<dbReference type="GO" id="GO:0004312">
    <property type="term" value="F:fatty acid synthase activity"/>
    <property type="evidence" value="ECO:0007669"/>
    <property type="project" value="TreeGrafter"/>
</dbReference>
<feature type="compositionally biased region" description="Gly residues" evidence="3">
    <location>
        <begin position="26"/>
        <end position="42"/>
    </location>
</feature>
<dbReference type="InterPro" id="IPR050091">
    <property type="entry name" value="PKS_NRPS_Biosynth_Enz"/>
</dbReference>
<gene>
    <name evidence="5" type="ORF">FHS34_001660</name>
</gene>